<feature type="transmembrane region" description="Helical" evidence="8">
    <location>
        <begin position="354"/>
        <end position="375"/>
    </location>
</feature>
<feature type="transmembrane region" description="Helical" evidence="8">
    <location>
        <begin position="84"/>
        <end position="106"/>
    </location>
</feature>
<evidence type="ECO:0000256" key="1">
    <source>
        <dbReference type="ARBA" id="ARBA00004429"/>
    </source>
</evidence>
<evidence type="ECO:0000256" key="5">
    <source>
        <dbReference type="ARBA" id="ARBA00022692"/>
    </source>
</evidence>
<evidence type="ECO:0000256" key="6">
    <source>
        <dbReference type="ARBA" id="ARBA00022989"/>
    </source>
</evidence>
<feature type="transmembrane region" description="Helical" evidence="8">
    <location>
        <begin position="387"/>
        <end position="410"/>
    </location>
</feature>
<accession>L0DC58</accession>
<evidence type="ECO:0000313" key="11">
    <source>
        <dbReference type="Proteomes" id="UP000010798"/>
    </source>
</evidence>
<keyword evidence="2" id="KW-0813">Transport</keyword>
<proteinExistence type="predicted"/>
<evidence type="ECO:0000256" key="8">
    <source>
        <dbReference type="SAM" id="Phobius"/>
    </source>
</evidence>
<dbReference type="PANTHER" id="PTHR43357:SF3">
    <property type="entry name" value="FE(3+)-TRANSPORT SYSTEM PERMEASE PROTEIN FBPB 2"/>
    <property type="match status" value="1"/>
</dbReference>
<keyword evidence="3" id="KW-1003">Cell membrane</keyword>
<evidence type="ECO:0000256" key="3">
    <source>
        <dbReference type="ARBA" id="ARBA00022475"/>
    </source>
</evidence>
<gene>
    <name evidence="10" type="ordered locus">Sinac_2072</name>
</gene>
<dbReference type="PROSITE" id="PS50928">
    <property type="entry name" value="ABC_TM1"/>
    <property type="match status" value="1"/>
</dbReference>
<feature type="transmembrane region" description="Helical" evidence="8">
    <location>
        <begin position="144"/>
        <end position="167"/>
    </location>
</feature>
<evidence type="ECO:0000259" key="9">
    <source>
        <dbReference type="PROSITE" id="PS50928"/>
    </source>
</evidence>
<feature type="transmembrane region" description="Helical" evidence="8">
    <location>
        <begin position="422"/>
        <end position="446"/>
    </location>
</feature>
<dbReference type="KEGG" id="saci:Sinac_2072"/>
<dbReference type="STRING" id="886293.Sinac_2072"/>
<dbReference type="EMBL" id="CP003364">
    <property type="protein sequence ID" value="AGA26408.1"/>
    <property type="molecule type" value="Genomic_DNA"/>
</dbReference>
<keyword evidence="6 8" id="KW-1133">Transmembrane helix</keyword>
<dbReference type="PANTHER" id="PTHR43357">
    <property type="entry name" value="INNER MEMBRANE ABC TRANSPORTER PERMEASE PROTEIN YDCV"/>
    <property type="match status" value="1"/>
</dbReference>
<feature type="transmembrane region" description="Helical" evidence="8">
    <location>
        <begin position="238"/>
        <end position="264"/>
    </location>
</feature>
<sequence>MRTPKPLVAAAILLAFAVVLSPLLAALFGTGLQGRAADAFDGIAGPLGGSASSALVGALVALILGVPFALLVERSQAGLRRVSWTLGLLVLMMPPYLVCEAAIVLLGPAGKIARPTAALLGFGPQSTDPIAVARFTIPGFIYSWQAVGVVMGGCLFPVVSLAVAGAYRRTDHRVFESARLAQGMRGVYKIGAFVFVPPALGAALLVFALTLTEFAVPQLLRVRTVSEAVFERIQEGDLAAAAALSLPLLPVVVAAAALGAYMLARSRVASMAGLEGEVPKFTGRRLGRVGHLAAGLATLLAITPALILPCVSLGWLAATARMSQSAMRGRHRLLRTSGILNSLRGAWELAHDDAIRTVLLAGVTATLATLFATGLARLASRVGWGPVLGVLGAGVAVPAPIVGLGLITLWNRGAGAVVYQSSAIVLLAWFARFFPIAVFLAQGALARVPRELESAAALAGRGPGGRFLAAVLPNAAPGLAAAWLAIYVLSATEYGATVLIAPPGKPLLAPTVMNFMRRGQDPEIAACQILLLGVIALPLALISLGMVLRSRIGLVEKGAR</sequence>
<evidence type="ECO:0000256" key="4">
    <source>
        <dbReference type="ARBA" id="ARBA00022519"/>
    </source>
</evidence>
<dbReference type="GO" id="GO:0005886">
    <property type="term" value="C:plasma membrane"/>
    <property type="evidence" value="ECO:0007669"/>
    <property type="project" value="UniProtKB-SubCell"/>
</dbReference>
<reference evidence="10 11" key="1">
    <citation type="submission" date="2012-02" db="EMBL/GenBank/DDBJ databases">
        <title>Complete sequence of chromosome of Singulisphaera acidiphila DSM 18658.</title>
        <authorList>
            <consortium name="US DOE Joint Genome Institute (JGI-PGF)"/>
            <person name="Lucas S."/>
            <person name="Copeland A."/>
            <person name="Lapidus A."/>
            <person name="Glavina del Rio T."/>
            <person name="Dalin E."/>
            <person name="Tice H."/>
            <person name="Bruce D."/>
            <person name="Goodwin L."/>
            <person name="Pitluck S."/>
            <person name="Peters L."/>
            <person name="Ovchinnikova G."/>
            <person name="Chertkov O."/>
            <person name="Kyrpides N."/>
            <person name="Mavromatis K."/>
            <person name="Ivanova N."/>
            <person name="Brettin T."/>
            <person name="Detter J.C."/>
            <person name="Han C."/>
            <person name="Larimer F."/>
            <person name="Land M."/>
            <person name="Hauser L."/>
            <person name="Markowitz V."/>
            <person name="Cheng J.-F."/>
            <person name="Hugenholtz P."/>
            <person name="Woyke T."/>
            <person name="Wu D."/>
            <person name="Tindall B."/>
            <person name="Pomrenke H."/>
            <person name="Brambilla E."/>
            <person name="Klenk H.-P."/>
            <person name="Eisen J.A."/>
        </authorList>
    </citation>
    <scope>NUCLEOTIDE SEQUENCE [LARGE SCALE GENOMIC DNA]</scope>
    <source>
        <strain evidence="11">ATCC BAA-1392 / DSM 18658 / VKM B-2454 / MOB10</strain>
    </source>
</reference>
<name>L0DC58_SINAD</name>
<organism evidence="10 11">
    <name type="scientific">Singulisphaera acidiphila (strain ATCC BAA-1392 / DSM 18658 / VKM B-2454 / MOB10)</name>
    <dbReference type="NCBI Taxonomy" id="886293"/>
    <lineage>
        <taxon>Bacteria</taxon>
        <taxon>Pseudomonadati</taxon>
        <taxon>Planctomycetota</taxon>
        <taxon>Planctomycetia</taxon>
        <taxon>Isosphaerales</taxon>
        <taxon>Isosphaeraceae</taxon>
        <taxon>Singulisphaera</taxon>
    </lineage>
</organism>
<dbReference type="RefSeq" id="WP_015245575.1">
    <property type="nucleotide sequence ID" value="NC_019892.1"/>
</dbReference>
<dbReference type="Proteomes" id="UP000010798">
    <property type="component" value="Chromosome"/>
</dbReference>
<evidence type="ECO:0000256" key="2">
    <source>
        <dbReference type="ARBA" id="ARBA00022448"/>
    </source>
</evidence>
<dbReference type="HOGENOM" id="CLU_486513_0_0_0"/>
<dbReference type="InterPro" id="IPR035906">
    <property type="entry name" value="MetI-like_sf"/>
</dbReference>
<feature type="transmembrane region" description="Helical" evidence="8">
    <location>
        <begin position="523"/>
        <end position="548"/>
    </location>
</feature>
<feature type="transmembrane region" description="Helical" evidence="8">
    <location>
        <begin position="187"/>
        <end position="211"/>
    </location>
</feature>
<dbReference type="Gene3D" id="1.10.3720.10">
    <property type="entry name" value="MetI-like"/>
    <property type="match status" value="2"/>
</dbReference>
<keyword evidence="5 8" id="KW-0812">Transmembrane</keyword>
<evidence type="ECO:0000256" key="7">
    <source>
        <dbReference type="ARBA" id="ARBA00023136"/>
    </source>
</evidence>
<keyword evidence="4" id="KW-0997">Cell inner membrane</keyword>
<feature type="transmembrane region" description="Helical" evidence="8">
    <location>
        <begin position="292"/>
        <end position="318"/>
    </location>
</feature>
<feature type="domain" description="ABC transmembrane type-1" evidence="9">
    <location>
        <begin position="354"/>
        <end position="543"/>
    </location>
</feature>
<dbReference type="CDD" id="cd06261">
    <property type="entry name" value="TM_PBP2"/>
    <property type="match status" value="1"/>
</dbReference>
<comment type="subcellular location">
    <subcellularLocation>
        <location evidence="1">Cell inner membrane</location>
        <topology evidence="1">Multi-pass membrane protein</topology>
    </subcellularLocation>
</comment>
<dbReference type="eggNOG" id="COG1178">
    <property type="taxonomic scope" value="Bacteria"/>
</dbReference>
<feature type="transmembrane region" description="Helical" evidence="8">
    <location>
        <begin position="467"/>
        <end position="489"/>
    </location>
</feature>
<dbReference type="GO" id="GO:0055085">
    <property type="term" value="P:transmembrane transport"/>
    <property type="evidence" value="ECO:0007669"/>
    <property type="project" value="InterPro"/>
</dbReference>
<protein>
    <submittedName>
        <fullName evidence="10">ABC-type Fe3+ transport system, permease component</fullName>
    </submittedName>
</protein>
<dbReference type="AlphaFoldDB" id="L0DC58"/>
<keyword evidence="7 8" id="KW-0472">Membrane</keyword>
<feature type="transmembrane region" description="Helical" evidence="8">
    <location>
        <begin position="49"/>
        <end position="72"/>
    </location>
</feature>
<evidence type="ECO:0000313" key="10">
    <source>
        <dbReference type="EMBL" id="AGA26408.1"/>
    </source>
</evidence>
<dbReference type="SUPFAM" id="SSF161098">
    <property type="entry name" value="MetI-like"/>
    <property type="match status" value="2"/>
</dbReference>
<keyword evidence="11" id="KW-1185">Reference proteome</keyword>
<dbReference type="InterPro" id="IPR000515">
    <property type="entry name" value="MetI-like"/>
</dbReference>